<dbReference type="InterPro" id="IPR036388">
    <property type="entry name" value="WH-like_DNA-bd_sf"/>
</dbReference>
<dbReference type="RefSeq" id="WP_207109487.1">
    <property type="nucleotide sequence ID" value="NZ_JAFLVR010000038.1"/>
</dbReference>
<evidence type="ECO:0000259" key="4">
    <source>
        <dbReference type="PROSITE" id="PS50987"/>
    </source>
</evidence>
<dbReference type="Gene3D" id="1.10.10.10">
    <property type="entry name" value="Winged helix-like DNA-binding domain superfamily/Winged helix DNA-binding domain"/>
    <property type="match status" value="1"/>
</dbReference>
<keyword evidence="2" id="KW-0238">DNA-binding</keyword>
<evidence type="ECO:0000256" key="2">
    <source>
        <dbReference type="ARBA" id="ARBA00023125"/>
    </source>
</evidence>
<feature type="domain" description="HTH arsR-type" evidence="4">
    <location>
        <begin position="1"/>
        <end position="85"/>
    </location>
</feature>
<evidence type="ECO:0000313" key="7">
    <source>
        <dbReference type="Proteomes" id="UP000664495"/>
    </source>
</evidence>
<dbReference type="PROSITE" id="PS50987">
    <property type="entry name" value="HTH_ARSR_2"/>
    <property type="match status" value="1"/>
</dbReference>
<dbReference type="SMART" id="SM01134">
    <property type="entry name" value="DeoRC"/>
    <property type="match status" value="1"/>
</dbReference>
<dbReference type="InterPro" id="IPR011991">
    <property type="entry name" value="ArsR-like_HTH"/>
</dbReference>
<dbReference type="PROSITE" id="PS51000">
    <property type="entry name" value="HTH_DEOR_2"/>
    <property type="match status" value="1"/>
</dbReference>
<dbReference type="SMART" id="SM00420">
    <property type="entry name" value="HTH_DEOR"/>
    <property type="match status" value="1"/>
</dbReference>
<reference evidence="6 7" key="1">
    <citation type="submission" date="2021-03" db="EMBL/GenBank/DDBJ databases">
        <title>Enterococcal diversity collection.</title>
        <authorList>
            <person name="Gilmore M.S."/>
            <person name="Schwartzman J."/>
            <person name="Van Tyne D."/>
            <person name="Martin M."/>
            <person name="Earl A.M."/>
            <person name="Manson A.L."/>
            <person name="Straub T."/>
            <person name="Salamzade R."/>
            <person name="Saavedra J."/>
            <person name="Lebreton F."/>
            <person name="Prichula J."/>
            <person name="Schaufler K."/>
            <person name="Gaca A."/>
            <person name="Sgardioli B."/>
            <person name="Wagenaar J."/>
            <person name="Strong T."/>
        </authorList>
    </citation>
    <scope>NUCLEOTIDE SEQUENCE [LARGE SCALE GENOMIC DNA]</scope>
    <source>
        <strain evidence="6 7">MJM16</strain>
    </source>
</reference>
<dbReference type="InterPro" id="IPR037171">
    <property type="entry name" value="NagB/RpiA_transferase-like"/>
</dbReference>
<dbReference type="InterPro" id="IPR001845">
    <property type="entry name" value="HTH_ArsR_DNA-bd_dom"/>
</dbReference>
<comment type="caution">
    <text evidence="6">The sequence shown here is derived from an EMBL/GenBank/DDBJ whole genome shotgun (WGS) entry which is preliminary data.</text>
</comment>
<protein>
    <submittedName>
        <fullName evidence="6">DeoR/GlpR transcriptional regulator</fullName>
    </submittedName>
</protein>
<organism evidence="6 7">
    <name type="scientific">Candidatus Enterococcus murrayae</name>
    <dbReference type="NCBI Taxonomy" id="2815321"/>
    <lineage>
        <taxon>Bacteria</taxon>
        <taxon>Bacillati</taxon>
        <taxon>Bacillota</taxon>
        <taxon>Bacilli</taxon>
        <taxon>Lactobacillales</taxon>
        <taxon>Enterococcaceae</taxon>
        <taxon>Enterococcus</taxon>
    </lineage>
</organism>
<dbReference type="InterPro" id="IPR050313">
    <property type="entry name" value="Carb_Metab_HTH_regulators"/>
</dbReference>
<dbReference type="CDD" id="cd00090">
    <property type="entry name" value="HTH_ARSR"/>
    <property type="match status" value="1"/>
</dbReference>
<proteinExistence type="predicted"/>
<gene>
    <name evidence="6" type="ORF">JZO85_15810</name>
</gene>
<dbReference type="PANTHER" id="PTHR30363">
    <property type="entry name" value="HTH-TYPE TRANSCRIPTIONAL REGULATOR SRLR-RELATED"/>
    <property type="match status" value="1"/>
</dbReference>
<evidence type="ECO:0000313" key="6">
    <source>
        <dbReference type="EMBL" id="MBO0453727.1"/>
    </source>
</evidence>
<evidence type="ECO:0000256" key="3">
    <source>
        <dbReference type="ARBA" id="ARBA00023163"/>
    </source>
</evidence>
<accession>A0ABS3HJU3</accession>
<keyword evidence="1" id="KW-0805">Transcription regulation</keyword>
<evidence type="ECO:0000256" key="1">
    <source>
        <dbReference type="ARBA" id="ARBA00023015"/>
    </source>
</evidence>
<keyword evidence="7" id="KW-1185">Reference proteome</keyword>
<keyword evidence="3" id="KW-0804">Transcription</keyword>
<dbReference type="InterPro" id="IPR001034">
    <property type="entry name" value="DeoR_HTH"/>
</dbReference>
<evidence type="ECO:0000259" key="5">
    <source>
        <dbReference type="PROSITE" id="PS51000"/>
    </source>
</evidence>
<dbReference type="PANTHER" id="PTHR30363:SF44">
    <property type="entry name" value="AGA OPERON TRANSCRIPTIONAL REPRESSOR-RELATED"/>
    <property type="match status" value="1"/>
</dbReference>
<dbReference type="SUPFAM" id="SSF100950">
    <property type="entry name" value="NagB/RpiA/CoA transferase-like"/>
    <property type="match status" value="1"/>
</dbReference>
<dbReference type="Pfam" id="PF08220">
    <property type="entry name" value="HTH_DeoR"/>
    <property type="match status" value="1"/>
</dbReference>
<dbReference type="Pfam" id="PF00455">
    <property type="entry name" value="DeoRC"/>
    <property type="match status" value="1"/>
</dbReference>
<dbReference type="InterPro" id="IPR036390">
    <property type="entry name" value="WH_DNA-bd_sf"/>
</dbReference>
<dbReference type="SUPFAM" id="SSF46785">
    <property type="entry name" value="Winged helix' DNA-binding domain"/>
    <property type="match status" value="1"/>
</dbReference>
<dbReference type="EMBL" id="JAFLVR010000038">
    <property type="protein sequence ID" value="MBO0453727.1"/>
    <property type="molecule type" value="Genomic_DNA"/>
</dbReference>
<dbReference type="Gene3D" id="3.40.50.1360">
    <property type="match status" value="1"/>
</dbReference>
<feature type="domain" description="HTH deoR-type" evidence="5">
    <location>
        <begin position="3"/>
        <end position="58"/>
    </location>
</feature>
<sequence>MLAKERQIYILSRLKSQPMISISDLCKEMNVSKSTVQRDLKLLEEQGKVDRERGGVVQVGLEETISDLTEGPVLEKVNVHQEEKKQIAELAANEVKDGDLIFLDSGTTPMQMIPFLRNKKIKIVTNSYFVLSRLNQLDAEVYMLGGRYSKKHEICYGPSTIEQMQEFRFDRSFIGANGADIDFGEVYTSEMEIGSIKKAVIKRSKHAYLLVDDSKFHLTALSTFGSFDDFEKVITNKMPEGGKKYKNIISIE</sequence>
<dbReference type="InterPro" id="IPR014036">
    <property type="entry name" value="DeoR-like_C"/>
</dbReference>
<dbReference type="PRINTS" id="PR00037">
    <property type="entry name" value="HTHLACR"/>
</dbReference>
<dbReference type="Proteomes" id="UP000664495">
    <property type="component" value="Unassembled WGS sequence"/>
</dbReference>
<name>A0ABS3HJU3_9ENTE</name>